<dbReference type="EMBL" id="JACCCU010000001">
    <property type="protein sequence ID" value="NYF90121.1"/>
    <property type="molecule type" value="Genomic_DNA"/>
</dbReference>
<accession>A0A852VFV6</accession>
<dbReference type="Proteomes" id="UP000564385">
    <property type="component" value="Unassembled WGS sequence"/>
</dbReference>
<evidence type="ECO:0000313" key="1">
    <source>
        <dbReference type="EMBL" id="NYF90121.1"/>
    </source>
</evidence>
<evidence type="ECO:0000313" key="2">
    <source>
        <dbReference type="Proteomes" id="UP000564385"/>
    </source>
</evidence>
<comment type="caution">
    <text evidence="1">The sequence shown here is derived from an EMBL/GenBank/DDBJ whole genome shotgun (WGS) entry which is preliminary data.</text>
</comment>
<proteinExistence type="predicted"/>
<name>A0A852VFV6_9BACT</name>
<gene>
    <name evidence="1" type="ORF">HDF08_002188</name>
</gene>
<sequence>MRVRRLVTLKIESTGALKDWQNVKPIHSNHWGEQPIHPAE</sequence>
<dbReference type="AlphaFoldDB" id="A0A852VFV6"/>
<protein>
    <submittedName>
        <fullName evidence="1">Uncharacterized protein</fullName>
    </submittedName>
</protein>
<organism evidence="1 2">
    <name type="scientific">Tunturiibacter lichenicola</name>
    <dbReference type="NCBI Taxonomy" id="2051959"/>
    <lineage>
        <taxon>Bacteria</taxon>
        <taxon>Pseudomonadati</taxon>
        <taxon>Acidobacteriota</taxon>
        <taxon>Terriglobia</taxon>
        <taxon>Terriglobales</taxon>
        <taxon>Acidobacteriaceae</taxon>
        <taxon>Tunturiibacter</taxon>
    </lineage>
</organism>
<reference evidence="1 2" key="1">
    <citation type="submission" date="2020-07" db="EMBL/GenBank/DDBJ databases">
        <title>Genomic Encyclopedia of Type Strains, Phase IV (KMG-V): Genome sequencing to study the core and pangenomes of soil and plant-associated prokaryotes.</title>
        <authorList>
            <person name="Whitman W."/>
        </authorList>
    </citation>
    <scope>NUCLEOTIDE SEQUENCE [LARGE SCALE GENOMIC DNA]</scope>
    <source>
        <strain evidence="1 2">M8UP22</strain>
    </source>
</reference>